<organism evidence="3 4">
    <name type="scientific">Mesorhizobium retamae</name>
    <dbReference type="NCBI Taxonomy" id="2912854"/>
    <lineage>
        <taxon>Bacteria</taxon>
        <taxon>Pseudomonadati</taxon>
        <taxon>Pseudomonadota</taxon>
        <taxon>Alphaproteobacteria</taxon>
        <taxon>Hyphomicrobiales</taxon>
        <taxon>Phyllobacteriaceae</taxon>
        <taxon>Mesorhizobium</taxon>
    </lineage>
</organism>
<dbReference type="EMBL" id="JAKREW010000006">
    <property type="protein sequence ID" value="MCG7505200.1"/>
    <property type="molecule type" value="Genomic_DNA"/>
</dbReference>
<evidence type="ECO:0000313" key="4">
    <source>
        <dbReference type="Proteomes" id="UP001201701"/>
    </source>
</evidence>
<feature type="compositionally biased region" description="Low complexity" evidence="1">
    <location>
        <begin position="130"/>
        <end position="139"/>
    </location>
</feature>
<evidence type="ECO:0000256" key="2">
    <source>
        <dbReference type="SAM" id="SignalP"/>
    </source>
</evidence>
<feature type="signal peptide" evidence="2">
    <location>
        <begin position="1"/>
        <end position="25"/>
    </location>
</feature>
<sequence length="139" mass="14717">MSPISSRLILASVVALFPVADGAFAAEHHHARVTTHAIAVSSFENGMARAIYNQADGVRQGIRDAERLNLIDTSKAGELAFQAREIRNEAARGDGSRALLARLDDVSQSLRAATGEATPNSNGGDGGYYPDGYSSSFPR</sequence>
<keyword evidence="2" id="KW-0732">Signal</keyword>
<evidence type="ECO:0000313" key="3">
    <source>
        <dbReference type="EMBL" id="MCG7505200.1"/>
    </source>
</evidence>
<feature type="chain" id="PRO_5045329010" evidence="2">
    <location>
        <begin position="26"/>
        <end position="139"/>
    </location>
</feature>
<evidence type="ECO:0000256" key="1">
    <source>
        <dbReference type="SAM" id="MobiDB-lite"/>
    </source>
</evidence>
<gene>
    <name evidence="3" type="ORF">L4923_09225</name>
</gene>
<reference evidence="3 4" key="1">
    <citation type="submission" date="2022-02" db="EMBL/GenBank/DDBJ databases">
        <title>Draft genome sequence of Mezorhizobium retamae strain IRAMC:0171 isolated from Retama raetam nodules.</title>
        <authorList>
            <person name="Bengaied R."/>
            <person name="Sbissi I."/>
            <person name="Huber K."/>
            <person name="Ghodbane F."/>
            <person name="Nouioui I."/>
            <person name="Tarhouni M."/>
            <person name="Gtari M."/>
        </authorList>
    </citation>
    <scope>NUCLEOTIDE SEQUENCE [LARGE SCALE GENOMIC DNA]</scope>
    <source>
        <strain evidence="3 4">IRAMC:0171</strain>
    </source>
</reference>
<feature type="region of interest" description="Disordered" evidence="1">
    <location>
        <begin position="111"/>
        <end position="139"/>
    </location>
</feature>
<dbReference type="RefSeq" id="WP_239363931.1">
    <property type="nucleotide sequence ID" value="NZ_JAKREW010000006.1"/>
</dbReference>
<proteinExistence type="predicted"/>
<protein>
    <submittedName>
        <fullName evidence="3">Uncharacterized protein</fullName>
    </submittedName>
</protein>
<accession>A0ABS9QCR9</accession>
<comment type="caution">
    <text evidence="3">The sequence shown here is derived from an EMBL/GenBank/DDBJ whole genome shotgun (WGS) entry which is preliminary data.</text>
</comment>
<keyword evidence="4" id="KW-1185">Reference proteome</keyword>
<dbReference type="Proteomes" id="UP001201701">
    <property type="component" value="Unassembled WGS sequence"/>
</dbReference>
<name>A0ABS9QCR9_9HYPH</name>